<dbReference type="AlphaFoldDB" id="A0A1Y1W286"/>
<keyword evidence="1" id="KW-1133">Transmembrane helix</keyword>
<keyword evidence="1" id="KW-0472">Membrane</keyword>
<reference evidence="2 3" key="2">
    <citation type="submission" date="2016-08" db="EMBL/GenBank/DDBJ databases">
        <title>Pervasive Adenine N6-methylation of Active Genes in Fungi.</title>
        <authorList>
            <consortium name="DOE Joint Genome Institute"/>
            <person name="Mondo S.J."/>
            <person name="Dannebaum R.O."/>
            <person name="Kuo R.C."/>
            <person name="Labutti K."/>
            <person name="Haridas S."/>
            <person name="Kuo A."/>
            <person name="Salamov A."/>
            <person name="Ahrendt S.R."/>
            <person name="Lipzen A."/>
            <person name="Sullivan W."/>
            <person name="Andreopoulos W.B."/>
            <person name="Clum A."/>
            <person name="Lindquist E."/>
            <person name="Daum C."/>
            <person name="Ramamoorthy G.K."/>
            <person name="Gryganskyi A."/>
            <person name="Culley D."/>
            <person name="Magnuson J.K."/>
            <person name="James T.Y."/>
            <person name="O'Malley M.A."/>
            <person name="Stajich J.E."/>
            <person name="Spatafora J.W."/>
            <person name="Visel A."/>
            <person name="Grigoriev I.V."/>
        </authorList>
    </citation>
    <scope>NUCLEOTIDE SEQUENCE [LARGE SCALE GENOMIC DNA]</scope>
    <source>
        <strain evidence="2 3">S4</strain>
    </source>
</reference>
<evidence type="ECO:0000313" key="2">
    <source>
        <dbReference type="EMBL" id="ORX67356.1"/>
    </source>
</evidence>
<proteinExistence type="predicted"/>
<keyword evidence="3" id="KW-1185">Reference proteome</keyword>
<feature type="transmembrane region" description="Helical" evidence="1">
    <location>
        <begin position="143"/>
        <end position="165"/>
    </location>
</feature>
<reference evidence="2 3" key="1">
    <citation type="submission" date="2016-08" db="EMBL/GenBank/DDBJ databases">
        <title>A Parts List for Fungal Cellulosomes Revealed by Comparative Genomics.</title>
        <authorList>
            <consortium name="DOE Joint Genome Institute"/>
            <person name="Haitjema C.H."/>
            <person name="Gilmore S.P."/>
            <person name="Henske J.K."/>
            <person name="Solomon K.V."/>
            <person name="De Groot R."/>
            <person name="Kuo A."/>
            <person name="Mondo S.J."/>
            <person name="Salamov A.A."/>
            <person name="Labutti K."/>
            <person name="Zhao Z."/>
            <person name="Chiniquy J."/>
            <person name="Barry K."/>
            <person name="Brewer H.M."/>
            <person name="Purvine S.O."/>
            <person name="Wright A.T."/>
            <person name="Boxma B."/>
            <person name="Van Alen T."/>
            <person name="Hackstein J.H."/>
            <person name="Baker S.E."/>
            <person name="Grigoriev I.V."/>
            <person name="O'Malley M.A."/>
        </authorList>
    </citation>
    <scope>NUCLEOTIDE SEQUENCE [LARGE SCALE GENOMIC DNA]</scope>
    <source>
        <strain evidence="2 3">S4</strain>
    </source>
</reference>
<gene>
    <name evidence="2" type="ORF">BCR32DRAFT_286230</name>
</gene>
<keyword evidence="1" id="KW-0812">Transmembrane</keyword>
<sequence>MSNASKKKHSLIQKLINDWILCSHSLPTSGNVIIKLVVVFYKHSHSPKDIGVIAKLKEDINNKTIQIYLSKTDEILFCILDVTVVIFSFRILKHHKLIFKHIFELVRSLVITFLFMLMLIHIFLVRSLVIIAFLFMLMLIHTFLVRSLVIITFLFMLMLIHTFLVRSLVIIT</sequence>
<name>A0A1Y1W286_9FUNG</name>
<feature type="transmembrane region" description="Helical" evidence="1">
    <location>
        <begin position="74"/>
        <end position="92"/>
    </location>
</feature>
<evidence type="ECO:0000313" key="3">
    <source>
        <dbReference type="Proteomes" id="UP000193944"/>
    </source>
</evidence>
<feature type="transmembrane region" description="Helical" evidence="1">
    <location>
        <begin position="113"/>
        <end position="137"/>
    </location>
</feature>
<protein>
    <submittedName>
        <fullName evidence="2">Uncharacterized protein</fullName>
    </submittedName>
</protein>
<accession>A0A1Y1W286</accession>
<dbReference type="EMBL" id="MCFG01000436">
    <property type="protein sequence ID" value="ORX67356.1"/>
    <property type="molecule type" value="Genomic_DNA"/>
</dbReference>
<evidence type="ECO:0000256" key="1">
    <source>
        <dbReference type="SAM" id="Phobius"/>
    </source>
</evidence>
<dbReference type="OrthoDB" id="2502820at2759"/>
<organism evidence="2 3">
    <name type="scientific">Anaeromyces robustus</name>
    <dbReference type="NCBI Taxonomy" id="1754192"/>
    <lineage>
        <taxon>Eukaryota</taxon>
        <taxon>Fungi</taxon>
        <taxon>Fungi incertae sedis</taxon>
        <taxon>Chytridiomycota</taxon>
        <taxon>Chytridiomycota incertae sedis</taxon>
        <taxon>Neocallimastigomycetes</taxon>
        <taxon>Neocallimastigales</taxon>
        <taxon>Neocallimastigaceae</taxon>
        <taxon>Anaeromyces</taxon>
    </lineage>
</organism>
<comment type="caution">
    <text evidence="2">The sequence shown here is derived from an EMBL/GenBank/DDBJ whole genome shotgun (WGS) entry which is preliminary data.</text>
</comment>
<dbReference type="Proteomes" id="UP000193944">
    <property type="component" value="Unassembled WGS sequence"/>
</dbReference>